<keyword evidence="8" id="KW-0443">Lipid metabolism</keyword>
<accession>A0ABN1GQT4</accession>
<evidence type="ECO:0000256" key="1">
    <source>
        <dbReference type="ARBA" id="ARBA00004275"/>
    </source>
</evidence>
<evidence type="ECO:0000256" key="14">
    <source>
        <dbReference type="ARBA" id="ARBA00041063"/>
    </source>
</evidence>
<evidence type="ECO:0000256" key="9">
    <source>
        <dbReference type="ARBA" id="ARBA00023140"/>
    </source>
</evidence>
<organism evidence="21 22">
    <name type="scientific">Sporichthya brevicatena</name>
    <dbReference type="NCBI Taxonomy" id="171442"/>
    <lineage>
        <taxon>Bacteria</taxon>
        <taxon>Bacillati</taxon>
        <taxon>Actinomycetota</taxon>
        <taxon>Actinomycetes</taxon>
        <taxon>Sporichthyales</taxon>
        <taxon>Sporichthyaceae</taxon>
        <taxon>Sporichthya</taxon>
    </lineage>
</organism>
<comment type="catalytic activity">
    <reaction evidence="20">
        <text>(2E)-octenoyl-CoA + NADPH + H(+) = octanoyl-CoA + NADP(+)</text>
        <dbReference type="Rhea" id="RHEA:44952"/>
        <dbReference type="ChEBI" id="CHEBI:15378"/>
        <dbReference type="ChEBI" id="CHEBI:57386"/>
        <dbReference type="ChEBI" id="CHEBI:57783"/>
        <dbReference type="ChEBI" id="CHEBI:58349"/>
        <dbReference type="ChEBI" id="CHEBI:62242"/>
    </reaction>
    <physiologicalReaction direction="left-to-right" evidence="20">
        <dbReference type="Rhea" id="RHEA:44953"/>
    </physiologicalReaction>
</comment>
<gene>
    <name evidence="21" type="primary">fadH</name>
    <name evidence="21" type="ORF">GCM10009547_18610</name>
</gene>
<evidence type="ECO:0000256" key="17">
    <source>
        <dbReference type="ARBA" id="ARBA00049108"/>
    </source>
</evidence>
<dbReference type="Proteomes" id="UP001500957">
    <property type="component" value="Unassembled WGS sequence"/>
</dbReference>
<keyword evidence="22" id="KW-1185">Reference proteome</keyword>
<comment type="catalytic activity">
    <reaction evidence="18">
        <text>a (2E)-enoyl-CoA + NADPH + H(+) = a 2,3-saturated acyl-CoA + NADP(+)</text>
        <dbReference type="Rhea" id="RHEA:33763"/>
        <dbReference type="ChEBI" id="CHEBI:15378"/>
        <dbReference type="ChEBI" id="CHEBI:57783"/>
        <dbReference type="ChEBI" id="CHEBI:58349"/>
        <dbReference type="ChEBI" id="CHEBI:58856"/>
        <dbReference type="ChEBI" id="CHEBI:65111"/>
        <dbReference type="EC" id="1.3.1.38"/>
    </reaction>
    <physiologicalReaction direction="left-to-right" evidence="18">
        <dbReference type="Rhea" id="RHEA:33764"/>
    </physiologicalReaction>
</comment>
<keyword evidence="10" id="KW-0275">Fatty acid biosynthesis</keyword>
<dbReference type="CDD" id="cd05369">
    <property type="entry name" value="TER_DECR_SDR_a"/>
    <property type="match status" value="1"/>
</dbReference>
<sequence>MSGLPVPPPLGTAMLPAGTFAGQVVAVTGGGTGLGKAIAVEFARLGAAVAVLSRKPEHHAKGVAAIEVVGAKAGAFAVDVRDPEAIAVAFDEVEAALGPVDVLVNNAAGNFPQPAEDISPRGWRAVTDIVLDGTFFASTEFARRARAGGRPGAVLNIAATYAWTGGPGTAHSAAAKAGVVNLTQSLAVEWAPDGIRVNGLAPGLFPHEDVPPQMRADTPEGLASLARTVPAGRVGSPHELGWAATFLCSPYAAYLTGHTLVLDGGNWLRRGLRMPDFLPVREQFPPPPDAKDRS</sequence>
<evidence type="ECO:0000256" key="4">
    <source>
        <dbReference type="ARBA" id="ARBA00022553"/>
    </source>
</evidence>
<evidence type="ECO:0000313" key="21">
    <source>
        <dbReference type="EMBL" id="GAA0616785.1"/>
    </source>
</evidence>
<comment type="pathway">
    <text evidence="2">Lipid metabolism.</text>
</comment>
<dbReference type="PRINTS" id="PR00081">
    <property type="entry name" value="GDHRDH"/>
</dbReference>
<keyword evidence="5" id="KW-0276">Fatty acid metabolism</keyword>
<evidence type="ECO:0000256" key="19">
    <source>
        <dbReference type="ARBA" id="ARBA00049386"/>
    </source>
</evidence>
<evidence type="ECO:0000256" key="5">
    <source>
        <dbReference type="ARBA" id="ARBA00022832"/>
    </source>
</evidence>
<keyword evidence="3" id="KW-0444">Lipid biosynthesis</keyword>
<keyword evidence="4" id="KW-0597">Phosphoprotein</keyword>
<comment type="subunit">
    <text evidence="12">Interacts with PEX5, probably required to target it into peroxisomes.</text>
</comment>
<name>A0ABN1GQT4_9ACTN</name>
<evidence type="ECO:0000256" key="18">
    <source>
        <dbReference type="ARBA" id="ARBA00049251"/>
    </source>
</evidence>
<dbReference type="EMBL" id="BAAAHE010000014">
    <property type="protein sequence ID" value="GAA0616785.1"/>
    <property type="molecule type" value="Genomic_DNA"/>
</dbReference>
<keyword evidence="9" id="KW-0576">Peroxisome</keyword>
<dbReference type="PRINTS" id="PR00080">
    <property type="entry name" value="SDRFAMILY"/>
</dbReference>
<keyword evidence="6" id="KW-0521">NADP</keyword>
<evidence type="ECO:0000256" key="7">
    <source>
        <dbReference type="ARBA" id="ARBA00023002"/>
    </source>
</evidence>
<dbReference type="InterPro" id="IPR002347">
    <property type="entry name" value="SDR_fam"/>
</dbReference>
<keyword evidence="7" id="KW-0560">Oxidoreductase</keyword>
<dbReference type="RefSeq" id="WP_344603920.1">
    <property type="nucleotide sequence ID" value="NZ_BAAAHE010000014.1"/>
</dbReference>
<dbReference type="InterPro" id="IPR052388">
    <property type="entry name" value="Peroxisomal_t2-enoyl-CoA_red"/>
</dbReference>
<proteinExistence type="predicted"/>
<comment type="caution">
    <text evidence="21">The sequence shown here is derived from an EMBL/GenBank/DDBJ whole genome shotgun (WGS) entry which is preliminary data.</text>
</comment>
<dbReference type="SUPFAM" id="SSF51735">
    <property type="entry name" value="NAD(P)-binding Rossmann-fold domains"/>
    <property type="match status" value="1"/>
</dbReference>
<evidence type="ECO:0000256" key="6">
    <source>
        <dbReference type="ARBA" id="ARBA00022857"/>
    </source>
</evidence>
<evidence type="ECO:0000256" key="20">
    <source>
        <dbReference type="ARBA" id="ARBA00049559"/>
    </source>
</evidence>
<evidence type="ECO:0000256" key="16">
    <source>
        <dbReference type="ARBA" id="ARBA00048686"/>
    </source>
</evidence>
<comment type="subcellular location">
    <subcellularLocation>
        <location evidence="1">Peroxisome</location>
    </subcellularLocation>
</comment>
<dbReference type="PANTHER" id="PTHR24317">
    <property type="entry name" value="PEROXISOMAL TRANS-2-ENOYL-COA REDUCTASE"/>
    <property type="match status" value="1"/>
</dbReference>
<evidence type="ECO:0000256" key="12">
    <source>
        <dbReference type="ARBA" id="ARBA00038622"/>
    </source>
</evidence>
<comment type="catalytic activity">
    <reaction evidence="16">
        <text>(2E)-tetradecenoyl-CoA + NADPH + H(+) = tetradecanoyl-CoA + NADP(+)</text>
        <dbReference type="Rhea" id="RHEA:44968"/>
        <dbReference type="ChEBI" id="CHEBI:15378"/>
        <dbReference type="ChEBI" id="CHEBI:57385"/>
        <dbReference type="ChEBI" id="CHEBI:57783"/>
        <dbReference type="ChEBI" id="CHEBI:58349"/>
        <dbReference type="ChEBI" id="CHEBI:61405"/>
    </reaction>
    <physiologicalReaction direction="left-to-right" evidence="16">
        <dbReference type="Rhea" id="RHEA:44969"/>
    </physiologicalReaction>
</comment>
<evidence type="ECO:0000256" key="3">
    <source>
        <dbReference type="ARBA" id="ARBA00022516"/>
    </source>
</evidence>
<evidence type="ECO:0000256" key="13">
    <source>
        <dbReference type="ARBA" id="ARBA00038849"/>
    </source>
</evidence>
<comment type="catalytic activity">
    <reaction evidence="15">
        <text>(2E)-dodecenoyl-CoA + NADPH + H(+) = dodecanoyl-CoA + NADP(+)</text>
        <dbReference type="Rhea" id="RHEA:44964"/>
        <dbReference type="ChEBI" id="CHEBI:15378"/>
        <dbReference type="ChEBI" id="CHEBI:57330"/>
        <dbReference type="ChEBI" id="CHEBI:57375"/>
        <dbReference type="ChEBI" id="CHEBI:57783"/>
        <dbReference type="ChEBI" id="CHEBI:58349"/>
    </reaction>
    <physiologicalReaction direction="left-to-right" evidence="15">
        <dbReference type="Rhea" id="RHEA:44965"/>
    </physiologicalReaction>
</comment>
<evidence type="ECO:0000256" key="8">
    <source>
        <dbReference type="ARBA" id="ARBA00023098"/>
    </source>
</evidence>
<comment type="catalytic activity">
    <reaction evidence="19">
        <text>(2E)-decenoyl-CoA + NADPH + H(+) = decanoyl-CoA + NADP(+)</text>
        <dbReference type="Rhea" id="RHEA:44960"/>
        <dbReference type="ChEBI" id="CHEBI:15378"/>
        <dbReference type="ChEBI" id="CHEBI:57783"/>
        <dbReference type="ChEBI" id="CHEBI:58349"/>
        <dbReference type="ChEBI" id="CHEBI:61406"/>
        <dbReference type="ChEBI" id="CHEBI:61430"/>
    </reaction>
    <physiologicalReaction direction="left-to-right" evidence="19">
        <dbReference type="Rhea" id="RHEA:44961"/>
    </physiologicalReaction>
</comment>
<comment type="function">
    <text evidence="11">Participates in chain elongation of fatty acids. Catalyzes the reduction of trans-2-enoyl-CoAs of varying chain lengths from 6:1 to 16:1, having maximum activity with 10:1 CoA. Has no 2,4-dienoyl-CoA reductase activity.</text>
</comment>
<dbReference type="InterPro" id="IPR036291">
    <property type="entry name" value="NAD(P)-bd_dom_sf"/>
</dbReference>
<reference evidence="21 22" key="1">
    <citation type="journal article" date="2019" name="Int. J. Syst. Evol. Microbiol.">
        <title>The Global Catalogue of Microorganisms (GCM) 10K type strain sequencing project: providing services to taxonomists for standard genome sequencing and annotation.</title>
        <authorList>
            <consortium name="The Broad Institute Genomics Platform"/>
            <consortium name="The Broad Institute Genome Sequencing Center for Infectious Disease"/>
            <person name="Wu L."/>
            <person name="Ma J."/>
        </authorList>
    </citation>
    <scope>NUCLEOTIDE SEQUENCE [LARGE SCALE GENOMIC DNA]</scope>
    <source>
        <strain evidence="21 22">JCM 10671</strain>
    </source>
</reference>
<evidence type="ECO:0000256" key="2">
    <source>
        <dbReference type="ARBA" id="ARBA00005189"/>
    </source>
</evidence>
<evidence type="ECO:0000256" key="15">
    <source>
        <dbReference type="ARBA" id="ARBA00047570"/>
    </source>
</evidence>
<evidence type="ECO:0000256" key="10">
    <source>
        <dbReference type="ARBA" id="ARBA00023160"/>
    </source>
</evidence>
<evidence type="ECO:0000313" key="22">
    <source>
        <dbReference type="Proteomes" id="UP001500957"/>
    </source>
</evidence>
<dbReference type="Gene3D" id="3.40.50.720">
    <property type="entry name" value="NAD(P)-binding Rossmann-like Domain"/>
    <property type="match status" value="1"/>
</dbReference>
<protein>
    <recommendedName>
        <fullName evidence="14">Peroxisomal trans-2-enoyl-CoA reductase</fullName>
        <ecNumber evidence="13">1.3.1.38</ecNumber>
    </recommendedName>
</protein>
<dbReference type="EC" id="1.3.1.38" evidence="13"/>
<comment type="catalytic activity">
    <reaction evidence="17">
        <text>(2E)-hexenoyl-CoA + NADPH + H(+) = hexanoyl-CoA + NADP(+)</text>
        <dbReference type="Rhea" id="RHEA:44956"/>
        <dbReference type="ChEBI" id="CHEBI:15378"/>
        <dbReference type="ChEBI" id="CHEBI:57783"/>
        <dbReference type="ChEBI" id="CHEBI:58349"/>
        <dbReference type="ChEBI" id="CHEBI:62077"/>
        <dbReference type="ChEBI" id="CHEBI:62620"/>
    </reaction>
    <physiologicalReaction direction="left-to-right" evidence="17">
        <dbReference type="Rhea" id="RHEA:44957"/>
    </physiologicalReaction>
</comment>
<dbReference type="Pfam" id="PF13561">
    <property type="entry name" value="adh_short_C2"/>
    <property type="match status" value="1"/>
</dbReference>
<evidence type="ECO:0000256" key="11">
    <source>
        <dbReference type="ARBA" id="ARBA00037124"/>
    </source>
</evidence>
<dbReference type="PANTHER" id="PTHR24317:SF7">
    <property type="entry name" value="PEROXISOMAL TRANS-2-ENOYL-COA REDUCTASE"/>
    <property type="match status" value="1"/>
</dbReference>